<comment type="caution">
    <text evidence="9">The sequence shown here is derived from an EMBL/GenBank/DDBJ whole genome shotgun (WGS) entry which is preliminary data.</text>
</comment>
<dbReference type="InterPro" id="IPR000515">
    <property type="entry name" value="MetI-like"/>
</dbReference>
<dbReference type="InterPro" id="IPR035906">
    <property type="entry name" value="MetI-like_sf"/>
</dbReference>
<evidence type="ECO:0000256" key="3">
    <source>
        <dbReference type="ARBA" id="ARBA00022475"/>
    </source>
</evidence>
<feature type="transmembrane region" description="Helical" evidence="7">
    <location>
        <begin position="103"/>
        <end position="124"/>
    </location>
</feature>
<keyword evidence="3" id="KW-1003">Cell membrane</keyword>
<feature type="transmembrane region" description="Helical" evidence="7">
    <location>
        <begin position="69"/>
        <end position="91"/>
    </location>
</feature>
<keyword evidence="6 7" id="KW-0472">Membrane</keyword>
<reference evidence="9 10" key="1">
    <citation type="journal article" date="2015" name="Genome Announc.">
        <title>Expanding the biotechnology potential of lactobacilli through comparative genomics of 213 strains and associated genera.</title>
        <authorList>
            <person name="Sun Z."/>
            <person name="Harris H.M."/>
            <person name="McCann A."/>
            <person name="Guo C."/>
            <person name="Argimon S."/>
            <person name="Zhang W."/>
            <person name="Yang X."/>
            <person name="Jeffery I.B."/>
            <person name="Cooney J.C."/>
            <person name="Kagawa T.F."/>
            <person name="Liu W."/>
            <person name="Song Y."/>
            <person name="Salvetti E."/>
            <person name="Wrobel A."/>
            <person name="Rasinkangas P."/>
            <person name="Parkhill J."/>
            <person name="Rea M.C."/>
            <person name="O'Sullivan O."/>
            <person name="Ritari J."/>
            <person name="Douillard F.P."/>
            <person name="Paul Ross R."/>
            <person name="Yang R."/>
            <person name="Briner A.E."/>
            <person name="Felis G.E."/>
            <person name="de Vos W.M."/>
            <person name="Barrangou R."/>
            <person name="Klaenhammer T.R."/>
            <person name="Caufield P.W."/>
            <person name="Cui Y."/>
            <person name="Zhang H."/>
            <person name="O'Toole P.W."/>
        </authorList>
    </citation>
    <scope>NUCLEOTIDE SEQUENCE [LARGE SCALE GENOMIC DNA]</scope>
    <source>
        <strain evidence="9 10">DSM 15354</strain>
    </source>
</reference>
<evidence type="ECO:0000313" key="9">
    <source>
        <dbReference type="EMBL" id="KRL63085.1"/>
    </source>
</evidence>
<evidence type="ECO:0000256" key="5">
    <source>
        <dbReference type="ARBA" id="ARBA00022989"/>
    </source>
</evidence>
<evidence type="ECO:0000256" key="2">
    <source>
        <dbReference type="ARBA" id="ARBA00022448"/>
    </source>
</evidence>
<evidence type="ECO:0000256" key="7">
    <source>
        <dbReference type="RuleBase" id="RU363032"/>
    </source>
</evidence>
<dbReference type="RefSeq" id="WP_027825798.1">
    <property type="nucleotide sequence ID" value="NZ_AZFB01000005.1"/>
</dbReference>
<evidence type="ECO:0000256" key="4">
    <source>
        <dbReference type="ARBA" id="ARBA00022692"/>
    </source>
</evidence>
<feature type="domain" description="ABC transmembrane type-1" evidence="8">
    <location>
        <begin position="70"/>
        <end position="281"/>
    </location>
</feature>
<dbReference type="STRING" id="1122152.GCA_000425905_00830"/>
<dbReference type="PROSITE" id="PS50928">
    <property type="entry name" value="ABC_TM1"/>
    <property type="match status" value="1"/>
</dbReference>
<proteinExistence type="inferred from homology"/>
<dbReference type="SUPFAM" id="SSF161098">
    <property type="entry name" value="MetI-like"/>
    <property type="match status" value="1"/>
</dbReference>
<feature type="transmembrane region" description="Helical" evidence="7">
    <location>
        <begin position="153"/>
        <end position="177"/>
    </location>
</feature>
<dbReference type="Proteomes" id="UP000051931">
    <property type="component" value="Unassembled WGS sequence"/>
</dbReference>
<evidence type="ECO:0000256" key="6">
    <source>
        <dbReference type="ARBA" id="ARBA00023136"/>
    </source>
</evidence>
<dbReference type="CDD" id="cd06261">
    <property type="entry name" value="TM_PBP2"/>
    <property type="match status" value="1"/>
</dbReference>
<comment type="similarity">
    <text evidence="7">Belongs to the binding-protein-dependent transport system permease family.</text>
</comment>
<sequence length="291" mass="32620">MTLKKFAAKYWGWTFLIVPIILQVIFFYFPMVQGAFYSLTDWNGFTYNFNFVGLNNYKILFMDAKFMKAIGFTLLLTVCLIAGEITFGILIARALNAKIKGRLFWRAWFFFPAVLSGLTVSLIFKQVFNYGLPAIGNWLHLQFLTDSILGSQVGAIIAVIFVMLWQGIAMPVIIFLAGLQSIPDEIKEAAEIDGANNTQIFWKIELPYLLPSISMVFIMALKAGFTAFDQIFALTSGGPTDSTTSIGLLIYNYAFKNNQYGYANAIALVLFVVIALISILQVKLSSKYEVN</sequence>
<dbReference type="EMBL" id="AZFB01000005">
    <property type="protein sequence ID" value="KRL63085.1"/>
    <property type="molecule type" value="Genomic_DNA"/>
</dbReference>
<dbReference type="PANTHER" id="PTHR30193:SF37">
    <property type="entry name" value="INNER MEMBRANE ABC TRANSPORTER PERMEASE PROTEIN YCJO"/>
    <property type="match status" value="1"/>
</dbReference>
<evidence type="ECO:0000313" key="10">
    <source>
        <dbReference type="Proteomes" id="UP000051931"/>
    </source>
</evidence>
<keyword evidence="5 7" id="KW-1133">Transmembrane helix</keyword>
<keyword evidence="4 7" id="KW-0812">Transmembrane</keyword>
<evidence type="ECO:0000256" key="1">
    <source>
        <dbReference type="ARBA" id="ARBA00004651"/>
    </source>
</evidence>
<dbReference type="Gene3D" id="1.10.3720.10">
    <property type="entry name" value="MetI-like"/>
    <property type="match status" value="1"/>
</dbReference>
<dbReference type="GO" id="GO:0055085">
    <property type="term" value="P:transmembrane transport"/>
    <property type="evidence" value="ECO:0007669"/>
    <property type="project" value="InterPro"/>
</dbReference>
<dbReference type="Pfam" id="PF00528">
    <property type="entry name" value="BPD_transp_1"/>
    <property type="match status" value="1"/>
</dbReference>
<keyword evidence="10" id="KW-1185">Reference proteome</keyword>
<accession>A0A0R1S1N6</accession>
<comment type="subcellular location">
    <subcellularLocation>
        <location evidence="1 7">Cell membrane</location>
        <topology evidence="1 7">Multi-pass membrane protein</topology>
    </subcellularLocation>
</comment>
<keyword evidence="2 7" id="KW-0813">Transport</keyword>
<organism evidence="9 10">
    <name type="scientific">Lactobacillus psittaci DSM 15354</name>
    <dbReference type="NCBI Taxonomy" id="1122152"/>
    <lineage>
        <taxon>Bacteria</taxon>
        <taxon>Bacillati</taxon>
        <taxon>Bacillota</taxon>
        <taxon>Bacilli</taxon>
        <taxon>Lactobacillales</taxon>
        <taxon>Lactobacillaceae</taxon>
        <taxon>Lactobacillus</taxon>
    </lineage>
</organism>
<feature type="transmembrane region" description="Helical" evidence="7">
    <location>
        <begin position="12"/>
        <end position="31"/>
    </location>
</feature>
<dbReference type="PATRIC" id="fig|1122152.4.peg.1054"/>
<protein>
    <submittedName>
        <fullName evidence="9">ABC superfamily ATP binding cassette transporter, membrane protein</fullName>
    </submittedName>
</protein>
<feature type="transmembrane region" description="Helical" evidence="7">
    <location>
        <begin position="208"/>
        <end position="228"/>
    </location>
</feature>
<gene>
    <name evidence="9" type="ORF">FC23_GL001024</name>
</gene>
<name>A0A0R1S1N6_9LACO</name>
<dbReference type="eggNOG" id="COG1175">
    <property type="taxonomic scope" value="Bacteria"/>
</dbReference>
<dbReference type="AlphaFoldDB" id="A0A0R1S1N6"/>
<dbReference type="OrthoDB" id="5174895at2"/>
<evidence type="ECO:0000259" key="8">
    <source>
        <dbReference type="PROSITE" id="PS50928"/>
    </source>
</evidence>
<dbReference type="GO" id="GO:0005886">
    <property type="term" value="C:plasma membrane"/>
    <property type="evidence" value="ECO:0007669"/>
    <property type="project" value="UniProtKB-SubCell"/>
</dbReference>
<feature type="transmembrane region" description="Helical" evidence="7">
    <location>
        <begin position="262"/>
        <end position="282"/>
    </location>
</feature>
<dbReference type="PANTHER" id="PTHR30193">
    <property type="entry name" value="ABC TRANSPORTER PERMEASE PROTEIN"/>
    <property type="match status" value="1"/>
</dbReference>
<dbReference type="InterPro" id="IPR051393">
    <property type="entry name" value="ABC_transporter_permease"/>
</dbReference>